<sequence length="41" mass="4645">MANSYLCHSNCNNAAPPRRGEGIQRMTLTDKAHFLKIQFIP</sequence>
<organism evidence="1">
    <name type="scientific">Paraprevotella clara</name>
    <dbReference type="NCBI Taxonomy" id="454154"/>
    <lineage>
        <taxon>Bacteria</taxon>
        <taxon>Pseudomonadati</taxon>
        <taxon>Bacteroidota</taxon>
        <taxon>Bacteroidia</taxon>
        <taxon>Bacteroidales</taxon>
        <taxon>Prevotellaceae</taxon>
        <taxon>Paraprevotella</taxon>
    </lineage>
</organism>
<protein>
    <submittedName>
        <fullName evidence="1">Uncharacterized protein</fullName>
    </submittedName>
</protein>
<dbReference type="EMBL" id="CACRUT010000015">
    <property type="protein sequence ID" value="VYU27727.1"/>
    <property type="molecule type" value="Genomic_DNA"/>
</dbReference>
<proteinExistence type="predicted"/>
<reference evidence="1" key="1">
    <citation type="submission" date="2019-11" db="EMBL/GenBank/DDBJ databases">
        <authorList>
            <person name="Feng L."/>
        </authorList>
    </citation>
    <scope>NUCLEOTIDE SEQUENCE</scope>
    <source>
        <strain evidence="1">PclaraLFYP37</strain>
    </source>
</reference>
<gene>
    <name evidence="1" type="ORF">PCLFYP37_02379</name>
</gene>
<dbReference type="AlphaFoldDB" id="A0A6N3DPV6"/>
<evidence type="ECO:0000313" key="1">
    <source>
        <dbReference type="EMBL" id="VYU27727.1"/>
    </source>
</evidence>
<name>A0A6N3DPV6_9BACT</name>
<accession>A0A6N3DPV6</accession>